<keyword evidence="3" id="KW-0285">Flavoprotein</keyword>
<evidence type="ECO:0000259" key="5">
    <source>
        <dbReference type="Pfam" id="PF00732"/>
    </source>
</evidence>
<dbReference type="InterPro" id="IPR000172">
    <property type="entry name" value="GMC_OxRdtase_N"/>
</dbReference>
<protein>
    <submittedName>
        <fullName evidence="7">GMC oxidoreductase</fullName>
    </submittedName>
</protein>
<evidence type="ECO:0000256" key="3">
    <source>
        <dbReference type="ARBA" id="ARBA00022630"/>
    </source>
</evidence>
<dbReference type="PIRSF" id="PIRSF000137">
    <property type="entry name" value="Alcohol_oxidase"/>
    <property type="match status" value="1"/>
</dbReference>
<dbReference type="Gene3D" id="3.50.50.60">
    <property type="entry name" value="FAD/NAD(P)-binding domain"/>
    <property type="match status" value="1"/>
</dbReference>
<evidence type="ECO:0000313" key="8">
    <source>
        <dbReference type="Proteomes" id="UP001604043"/>
    </source>
</evidence>
<evidence type="ECO:0000259" key="6">
    <source>
        <dbReference type="Pfam" id="PF05199"/>
    </source>
</evidence>
<dbReference type="PROSITE" id="PS51257">
    <property type="entry name" value="PROKAR_LIPOPROTEIN"/>
    <property type="match status" value="1"/>
</dbReference>
<keyword evidence="8" id="KW-1185">Reference proteome</keyword>
<dbReference type="InterPro" id="IPR012132">
    <property type="entry name" value="GMC_OxRdtase"/>
</dbReference>
<proteinExistence type="inferred from homology"/>
<comment type="caution">
    <text evidence="7">The sequence shown here is derived from an EMBL/GenBank/DDBJ whole genome shotgun (WGS) entry which is preliminary data.</text>
</comment>
<evidence type="ECO:0000256" key="2">
    <source>
        <dbReference type="ARBA" id="ARBA00010790"/>
    </source>
</evidence>
<accession>A0ABW6ZJD6</accession>
<comment type="similarity">
    <text evidence="2">Belongs to the GMC oxidoreductase family.</text>
</comment>
<reference evidence="7 8" key="1">
    <citation type="submission" date="2024-02" db="EMBL/GenBank/DDBJ databases">
        <title>Expansion and revision of Xanthobacter and proposal of Roseixanthobacter gen. nov.</title>
        <authorList>
            <person name="Soltysiak M.P.M."/>
            <person name="Jalihal A."/>
            <person name="Ory A."/>
            <person name="Chrisophersen C."/>
            <person name="Lee A.D."/>
            <person name="Boulton J."/>
            <person name="Springer M."/>
        </authorList>
    </citation>
    <scope>NUCLEOTIDE SEQUENCE [LARGE SCALE GENOMIC DNA]</scope>
    <source>
        <strain evidence="7 8">CB5</strain>
    </source>
</reference>
<dbReference type="InterPro" id="IPR007867">
    <property type="entry name" value="GMC_OxRtase_C"/>
</dbReference>
<dbReference type="EMBL" id="JBAFUR010000004">
    <property type="protein sequence ID" value="MFG1253943.1"/>
    <property type="molecule type" value="Genomic_DNA"/>
</dbReference>
<evidence type="ECO:0000256" key="1">
    <source>
        <dbReference type="ARBA" id="ARBA00001974"/>
    </source>
</evidence>
<dbReference type="PANTHER" id="PTHR11552:SF147">
    <property type="entry name" value="CHOLINE DEHYDROGENASE, MITOCHONDRIAL"/>
    <property type="match status" value="1"/>
</dbReference>
<dbReference type="Pfam" id="PF00732">
    <property type="entry name" value="GMC_oxred_N"/>
    <property type="match status" value="1"/>
</dbReference>
<keyword evidence="4" id="KW-0274">FAD</keyword>
<dbReference type="RefSeq" id="WP_394009830.1">
    <property type="nucleotide sequence ID" value="NZ_JBAFUR010000004.1"/>
</dbReference>
<evidence type="ECO:0000256" key="4">
    <source>
        <dbReference type="ARBA" id="ARBA00022827"/>
    </source>
</evidence>
<feature type="domain" description="Glucose-methanol-choline oxidoreductase C-terminal" evidence="6">
    <location>
        <begin position="378"/>
        <end position="561"/>
    </location>
</feature>
<comment type="cofactor">
    <cofactor evidence="1">
        <name>FAD</name>
        <dbReference type="ChEBI" id="CHEBI:57692"/>
    </cofactor>
</comment>
<dbReference type="Pfam" id="PF05199">
    <property type="entry name" value="GMC_oxred_C"/>
    <property type="match status" value="1"/>
</dbReference>
<evidence type="ECO:0000313" key="7">
    <source>
        <dbReference type="EMBL" id="MFG1253943.1"/>
    </source>
</evidence>
<dbReference type="InterPro" id="IPR036188">
    <property type="entry name" value="FAD/NAD-bd_sf"/>
</dbReference>
<dbReference type="SUPFAM" id="SSF54373">
    <property type="entry name" value="FAD-linked reductases, C-terminal domain"/>
    <property type="match status" value="1"/>
</dbReference>
<dbReference type="PANTHER" id="PTHR11552">
    <property type="entry name" value="GLUCOSE-METHANOL-CHOLINE GMC OXIDOREDUCTASE"/>
    <property type="match status" value="1"/>
</dbReference>
<sequence length="571" mass="60461">MPARAPIPDMPFFDTVIVGGGSAGCVMANRLSADPAHSVLLIEAGEDTPPGAVPDAIADSYPMGLFHGDRFVWPGLSALTAHRPDGTRGSRAYEQGRVMGGGSSINVQSANRGLPRDYDEWAALGAAGWGWDDVLPFFIKLERDLDCGGPLHGRDGPIPIRRILPPGWPPFAEAATSAFAASGLPRRLDQNGEFEDGVFPPAFNNENDRRISAAIGYLDAATRARPNLAIWPRAQVLRLRMDGARAAGVEVERGGAVTEVAAGRVVVTAGALQTPAILMRAGIGDGVALAALGLPVVIHRPAVGRNLRDHPTLTFCQYLPERLRLPMTYRRASFAALRFSSGVDGGEASDLYATASARAGWHGLGRRLGLYFLWCNRPKSSGSVRLVSGDPRAYPEADLNLLDDPSDLARMKAGVRTLFSLLVCEALNPDAGDVFPAAFSPFVKRLSRVSRTNALLAEALGALLDVPAGLRQMALKRFMSGGVSLAEIVADDARLEAFVRSSTFGVWHASGTCRLGAPDDPAAVLDPTGKVIGSENLYVADASAMPRLPTANTNIPVLMIAEKIAAGLARA</sequence>
<dbReference type="SUPFAM" id="SSF51905">
    <property type="entry name" value="FAD/NAD(P)-binding domain"/>
    <property type="match status" value="1"/>
</dbReference>
<organism evidence="7 8">
    <name type="scientific">Xanthobacter aminoxidans</name>
    <dbReference type="NCBI Taxonomy" id="186280"/>
    <lineage>
        <taxon>Bacteria</taxon>
        <taxon>Pseudomonadati</taxon>
        <taxon>Pseudomonadota</taxon>
        <taxon>Alphaproteobacteria</taxon>
        <taxon>Hyphomicrobiales</taxon>
        <taxon>Xanthobacteraceae</taxon>
        <taxon>Xanthobacter</taxon>
    </lineage>
</organism>
<dbReference type="Proteomes" id="UP001604043">
    <property type="component" value="Unassembled WGS sequence"/>
</dbReference>
<name>A0ABW6ZJD6_9HYPH</name>
<feature type="domain" description="Glucose-methanol-choline oxidoreductase N-terminal" evidence="5">
    <location>
        <begin position="13"/>
        <end position="311"/>
    </location>
</feature>
<gene>
    <name evidence="7" type="ORF">V5F30_17165</name>
</gene>
<dbReference type="Gene3D" id="3.30.410.40">
    <property type="match status" value="1"/>
</dbReference>